<dbReference type="EMBL" id="OD565405">
    <property type="protein sequence ID" value="CAD7441700.1"/>
    <property type="molecule type" value="Genomic_DNA"/>
</dbReference>
<organism evidence="1">
    <name type="scientific">Timema bartmani</name>
    <dbReference type="NCBI Taxonomy" id="61472"/>
    <lineage>
        <taxon>Eukaryota</taxon>
        <taxon>Metazoa</taxon>
        <taxon>Ecdysozoa</taxon>
        <taxon>Arthropoda</taxon>
        <taxon>Hexapoda</taxon>
        <taxon>Insecta</taxon>
        <taxon>Pterygota</taxon>
        <taxon>Neoptera</taxon>
        <taxon>Polyneoptera</taxon>
        <taxon>Phasmatodea</taxon>
        <taxon>Timematodea</taxon>
        <taxon>Timematoidea</taxon>
        <taxon>Timematidae</taxon>
        <taxon>Timema</taxon>
    </lineage>
</organism>
<protein>
    <submittedName>
        <fullName evidence="1">Uncharacterized protein</fullName>
    </submittedName>
</protein>
<evidence type="ECO:0000313" key="1">
    <source>
        <dbReference type="EMBL" id="CAD7441700.1"/>
    </source>
</evidence>
<accession>A0A7R9HZB7</accession>
<reference evidence="1" key="1">
    <citation type="submission" date="2020-11" db="EMBL/GenBank/DDBJ databases">
        <authorList>
            <person name="Tran Van P."/>
        </authorList>
    </citation>
    <scope>NUCLEOTIDE SEQUENCE</scope>
</reference>
<gene>
    <name evidence="1" type="ORF">TBIB3V08_LOCUS4155</name>
</gene>
<name>A0A7R9HZB7_9NEOP</name>
<dbReference type="AlphaFoldDB" id="A0A7R9HZB7"/>
<sequence length="153" mass="16763">MRRCTTACCQAPAGSCGTEMSYFFKAIYAILDVPISKSELEKCKTDYKSDSTQAAASSLESSPSSSLDVVDSTDIKEISKRNDGDESSDLLKTIVIMLEGIQHDVARNNEKPSRHTAQFLRINFLQVTGCYLALILAMVEFDAIALWADTSCC</sequence>
<proteinExistence type="predicted"/>